<proteinExistence type="predicted"/>
<dbReference type="RefSeq" id="WP_090863697.1">
    <property type="nucleotide sequence ID" value="NZ_FNYE01000003.1"/>
</dbReference>
<dbReference type="STRING" id="667676.SAMN05192539_100345"/>
<dbReference type="Proteomes" id="UP000198866">
    <property type="component" value="Unassembled WGS sequence"/>
</dbReference>
<evidence type="ECO:0008006" key="3">
    <source>
        <dbReference type="Google" id="ProtNLM"/>
    </source>
</evidence>
<dbReference type="AlphaFoldDB" id="A0A1H6S2N3"/>
<gene>
    <name evidence="1" type="ORF">SAMN05192539_100345</name>
</gene>
<evidence type="ECO:0000313" key="1">
    <source>
        <dbReference type="EMBL" id="SEI62313.1"/>
    </source>
</evidence>
<sequence>MAKTIPFPGGNQAARARQAKALLLPIPRSMAAELILPVHIALDALRRGAGSKSAAQTLTQTMLLTGFLCDLGYGAMTYDQLRTADQAMAATFDHGRATDEWRLDEAHVELLAHIVSTYDAQLQRAPLSALTDASARLDRIIASGDAEPTLRKQA</sequence>
<dbReference type="EMBL" id="FNYE01000003">
    <property type="protein sequence ID" value="SEI62313.1"/>
    <property type="molecule type" value="Genomic_DNA"/>
</dbReference>
<name>A0A1H6S2N3_9BURK</name>
<keyword evidence="2" id="KW-1185">Reference proteome</keyword>
<accession>A0A1H6S2N3</accession>
<reference evidence="2" key="1">
    <citation type="submission" date="2016-10" db="EMBL/GenBank/DDBJ databases">
        <authorList>
            <person name="Varghese N."/>
            <person name="Submissions S."/>
        </authorList>
    </citation>
    <scope>NUCLEOTIDE SEQUENCE [LARGE SCALE GENOMIC DNA]</scope>
    <source>
        <strain evidence="2">LMG 26031</strain>
    </source>
</reference>
<evidence type="ECO:0000313" key="2">
    <source>
        <dbReference type="Proteomes" id="UP000198866"/>
    </source>
</evidence>
<protein>
    <recommendedName>
        <fullName evidence="3">Fis family transcriptional regulator</fullName>
    </recommendedName>
</protein>
<dbReference type="OrthoDB" id="9111521at2"/>
<organism evidence="1 2">
    <name type="scientific">Paraburkholderia diazotrophica</name>
    <dbReference type="NCBI Taxonomy" id="667676"/>
    <lineage>
        <taxon>Bacteria</taxon>
        <taxon>Pseudomonadati</taxon>
        <taxon>Pseudomonadota</taxon>
        <taxon>Betaproteobacteria</taxon>
        <taxon>Burkholderiales</taxon>
        <taxon>Burkholderiaceae</taxon>
        <taxon>Paraburkholderia</taxon>
    </lineage>
</organism>